<dbReference type="InterPro" id="IPR001307">
    <property type="entry name" value="Thiosulphate_STrfase_CS"/>
</dbReference>
<dbReference type="GO" id="GO:0016784">
    <property type="term" value="F:3-mercaptopyruvate sulfurtransferase activity"/>
    <property type="evidence" value="ECO:0007669"/>
    <property type="project" value="UniProtKB-EC"/>
</dbReference>
<evidence type="ECO:0000256" key="1">
    <source>
        <dbReference type="ARBA" id="ARBA00022679"/>
    </source>
</evidence>
<dbReference type="PROSITE" id="PS00380">
    <property type="entry name" value="RHODANESE_1"/>
    <property type="match status" value="1"/>
</dbReference>
<dbReference type="PANTHER" id="PTHR11364:SF27">
    <property type="entry name" value="SULFURTRANSFERASE"/>
    <property type="match status" value="1"/>
</dbReference>
<dbReference type="GO" id="GO:0004792">
    <property type="term" value="F:thiosulfate-cyanide sulfurtransferase activity"/>
    <property type="evidence" value="ECO:0007669"/>
    <property type="project" value="UniProtKB-EC"/>
</dbReference>
<comment type="caution">
    <text evidence="4">The sequence shown here is derived from an EMBL/GenBank/DDBJ whole genome shotgun (WGS) entry which is preliminary data.</text>
</comment>
<protein>
    <submittedName>
        <fullName evidence="4">Thiosulfate/3-mercaptopyruvate sulfurtransferase</fullName>
        <ecNumber evidence="4">2.8.1.1</ecNumber>
        <ecNumber evidence="4">2.8.1.2</ecNumber>
    </submittedName>
</protein>
<dbReference type="CDD" id="cd01448">
    <property type="entry name" value="TST_Repeat_1"/>
    <property type="match status" value="1"/>
</dbReference>
<feature type="domain" description="Rhodanese" evidence="3">
    <location>
        <begin position="18"/>
        <end position="137"/>
    </location>
</feature>
<dbReference type="InterPro" id="IPR036873">
    <property type="entry name" value="Rhodanese-like_dom_sf"/>
</dbReference>
<dbReference type="EC" id="2.8.1.2" evidence="4"/>
<accession>A0ABS4JFV8</accession>
<dbReference type="EMBL" id="JAGGLD010000002">
    <property type="protein sequence ID" value="MBP2000588.1"/>
    <property type="molecule type" value="Genomic_DNA"/>
</dbReference>
<organism evidence="4 5">
    <name type="scientific">Paenibacillus shirakamiensis</name>
    <dbReference type="NCBI Taxonomy" id="1265935"/>
    <lineage>
        <taxon>Bacteria</taxon>
        <taxon>Bacillati</taxon>
        <taxon>Bacillota</taxon>
        <taxon>Bacilli</taxon>
        <taxon>Bacillales</taxon>
        <taxon>Paenibacillaceae</taxon>
        <taxon>Paenibacillus</taxon>
    </lineage>
</organism>
<dbReference type="InterPro" id="IPR001763">
    <property type="entry name" value="Rhodanese-like_dom"/>
</dbReference>
<dbReference type="Pfam" id="PF00581">
    <property type="entry name" value="Rhodanese"/>
    <property type="match status" value="2"/>
</dbReference>
<keyword evidence="2" id="KW-0677">Repeat</keyword>
<dbReference type="SMART" id="SM00450">
    <property type="entry name" value="RHOD"/>
    <property type="match status" value="2"/>
</dbReference>
<dbReference type="SUPFAM" id="SSF52821">
    <property type="entry name" value="Rhodanese/Cell cycle control phosphatase"/>
    <property type="match status" value="2"/>
</dbReference>
<dbReference type="PROSITE" id="PS50206">
    <property type="entry name" value="RHODANESE_3"/>
    <property type="match status" value="2"/>
</dbReference>
<sequence length="340" mass="37685">MQSPRSIVAKNWLLARLYEQDIVIADCRFQLGQSASGRMAYQEDHIPGAVYFDLEQDLSAPIQTHGGRHPLPNVEDLEACFKKAGIGPETRVIAYDDQGGAMASRLWWLLRWLGHDQVYVLDEGYSTWKNAGYPVSSDTPIVVPSSFVAKVRPERVATVDEVRIASSASAEDQATDRHSLHEGEFDVSLLKASDRLSTESSVVEGLEAAFGLEEGADQSELTSLKAPILIDSREPRRYAGFEEPIDHKSGHIPGAVNHFWKNSIGEQGQWKSIQELEDQFISISKDREVIVYCGSGVTACPNVLALEQAGYQNVKLYAGSWSDWISYEGNPVVTEEDNKL</sequence>
<evidence type="ECO:0000313" key="4">
    <source>
        <dbReference type="EMBL" id="MBP2000588.1"/>
    </source>
</evidence>
<dbReference type="RefSeq" id="WP_209860904.1">
    <property type="nucleotide sequence ID" value="NZ_JAGGLD010000002.1"/>
</dbReference>
<dbReference type="Gene3D" id="3.40.250.10">
    <property type="entry name" value="Rhodanese-like domain"/>
    <property type="match status" value="2"/>
</dbReference>
<proteinExistence type="predicted"/>
<dbReference type="PANTHER" id="PTHR11364">
    <property type="entry name" value="THIOSULFATE SULFERTANSFERASE"/>
    <property type="match status" value="1"/>
</dbReference>
<evidence type="ECO:0000313" key="5">
    <source>
        <dbReference type="Proteomes" id="UP001519288"/>
    </source>
</evidence>
<reference evidence="4 5" key="1">
    <citation type="submission" date="2021-03" db="EMBL/GenBank/DDBJ databases">
        <title>Genomic Encyclopedia of Type Strains, Phase IV (KMG-IV): sequencing the most valuable type-strain genomes for metagenomic binning, comparative biology and taxonomic classification.</title>
        <authorList>
            <person name="Goeker M."/>
        </authorList>
    </citation>
    <scope>NUCLEOTIDE SEQUENCE [LARGE SCALE GENOMIC DNA]</scope>
    <source>
        <strain evidence="4 5">DSM 26806</strain>
    </source>
</reference>
<dbReference type="CDD" id="cd01449">
    <property type="entry name" value="TST_Repeat_2"/>
    <property type="match status" value="1"/>
</dbReference>
<dbReference type="EC" id="2.8.1.1" evidence="4"/>
<name>A0ABS4JFV8_9BACL</name>
<dbReference type="Proteomes" id="UP001519288">
    <property type="component" value="Unassembled WGS sequence"/>
</dbReference>
<gene>
    <name evidence="4" type="ORF">J2Z69_001619</name>
</gene>
<keyword evidence="5" id="KW-1185">Reference proteome</keyword>
<keyword evidence="1 4" id="KW-0808">Transferase</keyword>
<evidence type="ECO:0000256" key="2">
    <source>
        <dbReference type="ARBA" id="ARBA00022737"/>
    </source>
</evidence>
<feature type="domain" description="Rhodanese" evidence="3">
    <location>
        <begin position="223"/>
        <end position="333"/>
    </location>
</feature>
<dbReference type="InterPro" id="IPR045078">
    <property type="entry name" value="TST/MPST-like"/>
</dbReference>
<evidence type="ECO:0000259" key="3">
    <source>
        <dbReference type="PROSITE" id="PS50206"/>
    </source>
</evidence>